<evidence type="ECO:0000256" key="3">
    <source>
        <dbReference type="ARBA" id="ARBA00023015"/>
    </source>
</evidence>
<dbReference type="SMART" id="SM00448">
    <property type="entry name" value="REC"/>
    <property type="match status" value="3"/>
</dbReference>
<dbReference type="SMART" id="SM00862">
    <property type="entry name" value="Trans_reg_C"/>
    <property type="match status" value="1"/>
</dbReference>
<dbReference type="PROSITE" id="PS50110">
    <property type="entry name" value="RESPONSE_REGULATORY"/>
    <property type="match status" value="3"/>
</dbReference>
<feature type="domain" description="Response regulatory" evidence="9">
    <location>
        <begin position="2"/>
        <end position="116"/>
    </location>
</feature>
<dbReference type="Pfam" id="PF00072">
    <property type="entry name" value="Response_reg"/>
    <property type="match status" value="3"/>
</dbReference>
<name>A0A964BP22_9CYAN</name>
<dbReference type="AlphaFoldDB" id="A0A964BP22"/>
<dbReference type="RefSeq" id="WP_229638551.1">
    <property type="nucleotide sequence ID" value="NZ_JADWDC010000002.1"/>
</dbReference>
<dbReference type="Proteomes" id="UP000729733">
    <property type="component" value="Unassembled WGS sequence"/>
</dbReference>
<feature type="modified residue" description="4-aspartylphosphate" evidence="7">
    <location>
        <position position="534"/>
    </location>
</feature>
<sequence>MRILLVEDDRTSAAVLSQYLTSQHYLVDLAHDGQAGWHLAEAFDYELIILDVMLPQLDGISFCQQLRAKEDPTPVMMLTAYDSSSDKITGLDAGADDYVVKPYDLDELLARIRALLRRGKVALSPTITWGDLCLDPSICEVTYQGQLLRLTAKEYAILELFLRNTHRIFSQSALLDRLWSFDEPPSENTVRAHIKSLRRKLKEVGATDLIETVYGLGYRLREISPATETLGSKSVKSAPIYSELMPFWQQSYQKYSDRLATLEKAVTALETNSLSASEQHQAARQAHTLIGSLGSFGLEDAARLCREIEQILQGKIEPSQITPLQTLLQQLRASLTAVAPVTSTPDSVDISIEPEESNPQLLIIDDDRELNLLLIAEAKTQGIQAKSVTNISAAREMIARSQPDIILLDLCFPDSKENGLTLLQQLAIERACMPVVVFTASSSFSDRLKATQWRAQSFLQKPTSAPKVIDVILQILQQSTTPEASLLIVDDDPQMLDLLNNLLSPWGFKLTFLEDPQQFWQTLQQTTPDLLILDIAMPNVSGIELCQVVRNDPDWSQLPILFLSAHQDADTVNQVFMAGGDDYVNKPIVGAELIARILNRLERTKMLRQLGNRVNES</sequence>
<dbReference type="Gene3D" id="6.10.250.690">
    <property type="match status" value="1"/>
</dbReference>
<keyword evidence="13" id="KW-1185">Reference proteome</keyword>
<accession>A0A964BP22</accession>
<evidence type="ECO:0000256" key="5">
    <source>
        <dbReference type="ARBA" id="ARBA00023163"/>
    </source>
</evidence>
<feature type="modified residue" description="4-aspartylphosphate" evidence="7">
    <location>
        <position position="51"/>
    </location>
</feature>
<reference evidence="12" key="1">
    <citation type="journal article" date="2021" name="Antonie Van Leeuwenhoek">
        <title>Draft genome and description of Waterburya agarophytonicola gen. nov. sp. nov. (Pleurocapsales, Cyanobacteria): a seaweed symbiont.</title>
        <authorList>
            <person name="Bonthond G."/>
            <person name="Shalygin S."/>
            <person name="Bayer T."/>
            <person name="Weinberger F."/>
        </authorList>
    </citation>
    <scope>NUCLEOTIDE SEQUENCE</scope>
    <source>
        <strain evidence="12">KI4</strain>
    </source>
</reference>
<keyword evidence="3" id="KW-0805">Transcription regulation</keyword>
<feature type="domain" description="OmpR/PhoB-type" evidence="11">
    <location>
        <begin position="124"/>
        <end position="222"/>
    </location>
</feature>
<dbReference type="InterPro" id="IPR001867">
    <property type="entry name" value="OmpR/PhoB-type_DNA-bd"/>
</dbReference>
<feature type="DNA-binding region" description="OmpR/PhoB-type" evidence="8">
    <location>
        <begin position="124"/>
        <end position="222"/>
    </location>
</feature>
<feature type="domain" description="HPt" evidence="10">
    <location>
        <begin position="247"/>
        <end position="345"/>
    </location>
</feature>
<keyword evidence="1 7" id="KW-0597">Phosphoprotein</keyword>
<evidence type="ECO:0000256" key="1">
    <source>
        <dbReference type="ARBA" id="ARBA00022553"/>
    </source>
</evidence>
<dbReference type="Gene3D" id="3.40.50.2300">
    <property type="match status" value="3"/>
</dbReference>
<dbReference type="PANTHER" id="PTHR48111:SF15">
    <property type="entry name" value="OMPR SUBFAMILY"/>
    <property type="match status" value="1"/>
</dbReference>
<feature type="domain" description="Response regulatory" evidence="9">
    <location>
        <begin position="485"/>
        <end position="601"/>
    </location>
</feature>
<dbReference type="InterPro" id="IPR008207">
    <property type="entry name" value="Sig_transdc_His_kin_Hpt_dom"/>
</dbReference>
<dbReference type="InterPro" id="IPR016032">
    <property type="entry name" value="Sig_transdc_resp-reg_C-effctor"/>
</dbReference>
<dbReference type="Pfam" id="PF01627">
    <property type="entry name" value="Hpt"/>
    <property type="match status" value="1"/>
</dbReference>
<organism evidence="12 13">
    <name type="scientific">Waterburya agarophytonicola KI4</name>
    <dbReference type="NCBI Taxonomy" id="2874699"/>
    <lineage>
        <taxon>Bacteria</taxon>
        <taxon>Bacillati</taxon>
        <taxon>Cyanobacteriota</taxon>
        <taxon>Cyanophyceae</taxon>
        <taxon>Pleurocapsales</taxon>
        <taxon>Hyellaceae</taxon>
        <taxon>Waterburya</taxon>
        <taxon>Waterburya agarophytonicola</taxon>
    </lineage>
</organism>
<feature type="modified residue" description="4-aspartylphosphate" evidence="7">
    <location>
        <position position="409"/>
    </location>
</feature>
<dbReference type="PANTHER" id="PTHR48111">
    <property type="entry name" value="REGULATOR OF RPOS"/>
    <property type="match status" value="1"/>
</dbReference>
<dbReference type="InterPro" id="IPR039420">
    <property type="entry name" value="WalR-like"/>
</dbReference>
<dbReference type="InterPro" id="IPR036641">
    <property type="entry name" value="HPT_dom_sf"/>
</dbReference>
<dbReference type="EMBL" id="JADWDC010000002">
    <property type="protein sequence ID" value="MCC0175546.1"/>
    <property type="molecule type" value="Genomic_DNA"/>
</dbReference>
<dbReference type="CDD" id="cd00383">
    <property type="entry name" value="trans_reg_C"/>
    <property type="match status" value="1"/>
</dbReference>
<dbReference type="FunFam" id="3.40.50.2300:FF:000001">
    <property type="entry name" value="DNA-binding response regulator PhoB"/>
    <property type="match status" value="1"/>
</dbReference>
<dbReference type="InterPro" id="IPR001789">
    <property type="entry name" value="Sig_transdc_resp-reg_receiver"/>
</dbReference>
<keyword evidence="4 8" id="KW-0238">DNA-binding</keyword>
<dbReference type="Pfam" id="PF00486">
    <property type="entry name" value="Trans_reg_C"/>
    <property type="match status" value="1"/>
</dbReference>
<dbReference type="Gene3D" id="1.20.120.160">
    <property type="entry name" value="HPT domain"/>
    <property type="match status" value="1"/>
</dbReference>
<dbReference type="GO" id="GO:0000156">
    <property type="term" value="F:phosphorelay response regulator activity"/>
    <property type="evidence" value="ECO:0007669"/>
    <property type="project" value="TreeGrafter"/>
</dbReference>
<evidence type="ECO:0000259" key="11">
    <source>
        <dbReference type="PROSITE" id="PS51755"/>
    </source>
</evidence>
<dbReference type="CDD" id="cd17574">
    <property type="entry name" value="REC_OmpR"/>
    <property type="match status" value="1"/>
</dbReference>
<evidence type="ECO:0000259" key="9">
    <source>
        <dbReference type="PROSITE" id="PS50110"/>
    </source>
</evidence>
<evidence type="ECO:0000259" key="10">
    <source>
        <dbReference type="PROSITE" id="PS50894"/>
    </source>
</evidence>
<proteinExistence type="predicted"/>
<dbReference type="SUPFAM" id="SSF52172">
    <property type="entry name" value="CheY-like"/>
    <property type="match status" value="3"/>
</dbReference>
<dbReference type="PROSITE" id="PS51755">
    <property type="entry name" value="OMPR_PHOB"/>
    <property type="match status" value="1"/>
</dbReference>
<evidence type="ECO:0000256" key="6">
    <source>
        <dbReference type="PROSITE-ProRule" id="PRU00110"/>
    </source>
</evidence>
<dbReference type="SUPFAM" id="SSF46894">
    <property type="entry name" value="C-terminal effector domain of the bipartite response regulators"/>
    <property type="match status" value="1"/>
</dbReference>
<dbReference type="GO" id="GO:0000976">
    <property type="term" value="F:transcription cis-regulatory region binding"/>
    <property type="evidence" value="ECO:0007669"/>
    <property type="project" value="TreeGrafter"/>
</dbReference>
<evidence type="ECO:0000313" key="13">
    <source>
        <dbReference type="Proteomes" id="UP000729733"/>
    </source>
</evidence>
<evidence type="ECO:0000313" key="12">
    <source>
        <dbReference type="EMBL" id="MCC0175546.1"/>
    </source>
</evidence>
<comment type="caution">
    <text evidence="12">The sequence shown here is derived from an EMBL/GenBank/DDBJ whole genome shotgun (WGS) entry which is preliminary data.</text>
</comment>
<dbReference type="PROSITE" id="PS50894">
    <property type="entry name" value="HPT"/>
    <property type="match status" value="1"/>
</dbReference>
<dbReference type="SUPFAM" id="SSF47226">
    <property type="entry name" value="Histidine-containing phosphotransfer domain, HPT domain"/>
    <property type="match status" value="1"/>
</dbReference>
<evidence type="ECO:0000256" key="8">
    <source>
        <dbReference type="PROSITE-ProRule" id="PRU01091"/>
    </source>
</evidence>
<dbReference type="Gene3D" id="1.10.10.10">
    <property type="entry name" value="Winged helix-like DNA-binding domain superfamily/Winged helix DNA-binding domain"/>
    <property type="match status" value="1"/>
</dbReference>
<keyword evidence="2" id="KW-0902">Two-component regulatory system</keyword>
<dbReference type="InterPro" id="IPR036388">
    <property type="entry name" value="WH-like_DNA-bd_sf"/>
</dbReference>
<feature type="domain" description="Response regulatory" evidence="9">
    <location>
        <begin position="360"/>
        <end position="476"/>
    </location>
</feature>
<dbReference type="CDD" id="cd19935">
    <property type="entry name" value="REC_OmpR_CusR-like"/>
    <property type="match status" value="1"/>
</dbReference>
<gene>
    <name evidence="12" type="ORF">I4641_00945</name>
</gene>
<keyword evidence="5" id="KW-0804">Transcription</keyword>
<dbReference type="GO" id="GO:0006355">
    <property type="term" value="P:regulation of DNA-templated transcription"/>
    <property type="evidence" value="ECO:0007669"/>
    <property type="project" value="InterPro"/>
</dbReference>
<dbReference type="GO" id="GO:0032993">
    <property type="term" value="C:protein-DNA complex"/>
    <property type="evidence" value="ECO:0007669"/>
    <property type="project" value="TreeGrafter"/>
</dbReference>
<dbReference type="CDD" id="cd00156">
    <property type="entry name" value="REC"/>
    <property type="match status" value="1"/>
</dbReference>
<dbReference type="InterPro" id="IPR011006">
    <property type="entry name" value="CheY-like_superfamily"/>
</dbReference>
<evidence type="ECO:0000256" key="2">
    <source>
        <dbReference type="ARBA" id="ARBA00023012"/>
    </source>
</evidence>
<dbReference type="GO" id="GO:0005829">
    <property type="term" value="C:cytosol"/>
    <property type="evidence" value="ECO:0007669"/>
    <property type="project" value="TreeGrafter"/>
</dbReference>
<evidence type="ECO:0000256" key="4">
    <source>
        <dbReference type="ARBA" id="ARBA00023125"/>
    </source>
</evidence>
<feature type="modified residue" description="Phosphohistidine" evidence="6">
    <location>
        <position position="287"/>
    </location>
</feature>
<protein>
    <submittedName>
        <fullName evidence="12">Response regulator</fullName>
    </submittedName>
</protein>
<evidence type="ECO:0000256" key="7">
    <source>
        <dbReference type="PROSITE-ProRule" id="PRU00169"/>
    </source>
</evidence>